<dbReference type="SUPFAM" id="SSF50129">
    <property type="entry name" value="GroES-like"/>
    <property type="match status" value="1"/>
</dbReference>
<dbReference type="Pfam" id="PF00166">
    <property type="entry name" value="Cpn10"/>
    <property type="match status" value="1"/>
</dbReference>
<dbReference type="Gene3D" id="2.30.33.40">
    <property type="entry name" value="GroES chaperonin"/>
    <property type="match status" value="1"/>
</dbReference>
<dbReference type="InterPro" id="IPR011032">
    <property type="entry name" value="GroES-like_sf"/>
</dbReference>
<protein>
    <submittedName>
        <fullName evidence="2">Uncharacterized protein</fullName>
    </submittedName>
</protein>
<dbReference type="SMART" id="SM00883">
    <property type="entry name" value="Cpn10"/>
    <property type="match status" value="1"/>
</dbReference>
<gene>
    <name evidence="2" type="ORF">Aci011_021</name>
</gene>
<dbReference type="Proteomes" id="UP000267500">
    <property type="component" value="Segment"/>
</dbReference>
<proteinExistence type="predicted"/>
<sequence>MEHIAHGNYILVEDIDNEQVTDGGIVLATGVVKQEISKRSRVVSVSEKLERQFEEMGYKLPIKNGDVIYRRYFSGNEIKTRDNKTLNALHIDDVLSKEFTG</sequence>
<dbReference type="CDD" id="cd00320">
    <property type="entry name" value="cpn10"/>
    <property type="match status" value="1"/>
</dbReference>
<dbReference type="InterPro" id="IPR020818">
    <property type="entry name" value="Chaperonin_GroES"/>
</dbReference>
<dbReference type="GO" id="GO:0044183">
    <property type="term" value="F:protein folding chaperone"/>
    <property type="evidence" value="ECO:0007669"/>
    <property type="project" value="InterPro"/>
</dbReference>
<keyword evidence="1" id="KW-0143">Chaperone</keyword>
<name>A0A386KN13_9CAUD</name>
<accession>A0A386KN13</accession>
<evidence type="ECO:0000313" key="2">
    <source>
        <dbReference type="EMBL" id="AYD85627.1"/>
    </source>
</evidence>
<keyword evidence="3" id="KW-1185">Reference proteome</keyword>
<evidence type="ECO:0000256" key="1">
    <source>
        <dbReference type="ARBA" id="ARBA00023186"/>
    </source>
</evidence>
<reference evidence="2 3" key="1">
    <citation type="submission" date="2018-08" db="EMBL/GenBank/DDBJ databases">
        <title>Complete genome sequence of five Acinetobacter baumannii phages from Abidjan, Cote d'Ivoire.</title>
        <authorList>
            <person name="Essoh C."/>
            <person name="Vernadet J.-P."/>
            <person name="Vergnaud G."/>
            <person name="Resch G."/>
            <person name="Pourcel C."/>
        </authorList>
    </citation>
    <scope>NUCLEOTIDE SEQUENCE [LARGE SCALE GENOMIC DNA]</scope>
</reference>
<organism evidence="2 3">
    <name type="scientific">Acinetobacter phage vB_AbaM_B09_Aci01-1</name>
    <dbReference type="NCBI Taxonomy" id="2315466"/>
    <lineage>
        <taxon>Viruses</taxon>
        <taxon>Duplodnaviria</taxon>
        <taxon>Heunggongvirae</taxon>
        <taxon>Uroviricota</taxon>
        <taxon>Caudoviricetes</taxon>
        <taxon>Saclayvirus</taxon>
        <taxon>Saclayvirus Aci011</taxon>
    </lineage>
</organism>
<dbReference type="GO" id="GO:0005524">
    <property type="term" value="F:ATP binding"/>
    <property type="evidence" value="ECO:0007669"/>
    <property type="project" value="InterPro"/>
</dbReference>
<evidence type="ECO:0000313" key="3">
    <source>
        <dbReference type="Proteomes" id="UP000267500"/>
    </source>
</evidence>
<dbReference type="InterPro" id="IPR037124">
    <property type="entry name" value="Chaperonin_GroES_sf"/>
</dbReference>
<dbReference type="EMBL" id="MH800198">
    <property type="protein sequence ID" value="AYD85627.1"/>
    <property type="molecule type" value="Genomic_DNA"/>
</dbReference>
<dbReference type="SMR" id="A0A386KN13"/>